<feature type="repeat" description="TPR" evidence="8">
    <location>
        <begin position="72"/>
        <end position="105"/>
    </location>
</feature>
<dbReference type="Pfam" id="PF13844">
    <property type="entry name" value="Glyco_transf_41"/>
    <property type="match status" value="1"/>
</dbReference>
<dbReference type="Gene3D" id="3.40.50.2000">
    <property type="entry name" value="Glycogen Phosphorylase B"/>
    <property type="match status" value="1"/>
</dbReference>
<feature type="repeat" description="TPR" evidence="8">
    <location>
        <begin position="106"/>
        <end position="139"/>
    </location>
</feature>
<comment type="caution">
    <text evidence="10">The sequence shown here is derived from an EMBL/GenBank/DDBJ whole genome shotgun (WGS) entry which is preliminary data.</text>
</comment>
<dbReference type="Proteomes" id="UP000252255">
    <property type="component" value="Unassembled WGS sequence"/>
</dbReference>
<evidence type="ECO:0000313" key="11">
    <source>
        <dbReference type="Proteomes" id="UP000252255"/>
    </source>
</evidence>
<dbReference type="InterPro" id="IPR011990">
    <property type="entry name" value="TPR-like_helical_dom_sf"/>
</dbReference>
<name>A0A367X1W3_9PROT</name>
<dbReference type="InterPro" id="IPR029489">
    <property type="entry name" value="OGT/SEC/SPY_C"/>
</dbReference>
<evidence type="ECO:0000313" key="10">
    <source>
        <dbReference type="EMBL" id="RCK46662.1"/>
    </source>
</evidence>
<protein>
    <recommendedName>
        <fullName evidence="3">protein O-GlcNAc transferase</fullName>
        <ecNumber evidence="3">2.4.1.255</ecNumber>
    </recommendedName>
</protein>
<dbReference type="EMBL" id="JPWI01000004">
    <property type="protein sequence ID" value="RCK46662.1"/>
    <property type="molecule type" value="Genomic_DNA"/>
</dbReference>
<gene>
    <name evidence="10" type="ORF">TH30_08715</name>
</gene>
<dbReference type="RefSeq" id="WP_181850187.1">
    <property type="nucleotide sequence ID" value="NZ_JPWI01000004.1"/>
</dbReference>
<sequence length="812" mass="88947">MSDFDATYRSALGLYEAGRFAEAEEACRMLIRAYPQAADAMHLAGLVAAKQGNQVLAAERMGRAAIADANSAEIQHDHAQALKAIGKLRDAVGAFKRAIRLCPDAPALYCNIANTYRQLDELKDARENYEHALELAPDIAEIHANYATCLYAMGDINGAETSCMTALRMRDDIVNALVLIGQIRLDQGRTVSASEPLRRALTLEPGHQRALTAYGDALFRLGQFAGAQHCLRQVLALDPDDAKARRTLALLNLRVGQGMEAIGALEPLLAANPHDPQLLLMMGEALSLVGRHSEAVERFGAAIGAGGGDDAVFRLAVELAEEGDTGSAQSVLQNGIDRKIAAGENTALFRTARRLLFAPVPTNLAAQNDEVIRDLLDDTLDEDALEPDLSFVGSDRIDPMILTRFPPVWRAALRPEGDKQLRAVGHYWERLVSGYDVPEVNLSRDRKGGKIRLGVVSANMCDNGIGRWVLGLVDAIDRDRFDVTVIRPPTGEDDITMRIDEHADLVVPLPLDPLHSARVISGLDLDVLHYADPQADAYTMLLASWRLAPLQISGGGIAATSGLSNIDYHLIAEDWETAGGEKRFSEKLVRLPGLFVNATPPESVDMTTTELQRLWRLAQDRNTYLCPQPLDVLTADFDPLIAEILRLDETAELLLIAPERDSWDAAWGRRFAVNYADVAGRMRFVNVRSRADLLSLLCAVDVVLESPAWNDAMLAFDCLGLGVPLVTLPGSAARSRRSHTCYRQISVFDCVAYHSADYVDTALTLATDKRRRSVVSHAIKSRSHILFGQKSSFDAYMQFLEECMAVPVENVM</sequence>
<proteinExistence type="inferred from homology"/>
<dbReference type="Gene3D" id="1.25.40.10">
    <property type="entry name" value="Tetratricopeptide repeat domain"/>
    <property type="match status" value="1"/>
</dbReference>
<evidence type="ECO:0000256" key="2">
    <source>
        <dbReference type="ARBA" id="ARBA00005386"/>
    </source>
</evidence>
<dbReference type="SMART" id="SM00028">
    <property type="entry name" value="TPR"/>
    <property type="match status" value="8"/>
</dbReference>
<keyword evidence="5" id="KW-0808">Transferase</keyword>
<dbReference type="AlphaFoldDB" id="A0A367X1W3"/>
<evidence type="ECO:0000256" key="3">
    <source>
        <dbReference type="ARBA" id="ARBA00011970"/>
    </source>
</evidence>
<evidence type="ECO:0000256" key="4">
    <source>
        <dbReference type="ARBA" id="ARBA00022676"/>
    </source>
</evidence>
<evidence type="ECO:0000259" key="9">
    <source>
        <dbReference type="Pfam" id="PF13844"/>
    </source>
</evidence>
<comment type="similarity">
    <text evidence="2">Belongs to the glycosyltransferase 41 family. O-GlcNAc transferase subfamily.</text>
</comment>
<evidence type="ECO:0000256" key="1">
    <source>
        <dbReference type="ARBA" id="ARBA00004922"/>
    </source>
</evidence>
<dbReference type="Pfam" id="PF13432">
    <property type="entry name" value="TPR_16"/>
    <property type="match status" value="1"/>
</dbReference>
<evidence type="ECO:0000256" key="5">
    <source>
        <dbReference type="ARBA" id="ARBA00022679"/>
    </source>
</evidence>
<accession>A0A367X1W3</accession>
<dbReference type="InterPro" id="IPR019734">
    <property type="entry name" value="TPR_rpt"/>
</dbReference>
<evidence type="ECO:0000256" key="6">
    <source>
        <dbReference type="ARBA" id="ARBA00022737"/>
    </source>
</evidence>
<dbReference type="Pfam" id="PF14559">
    <property type="entry name" value="TPR_19"/>
    <property type="match status" value="1"/>
</dbReference>
<feature type="repeat" description="TPR" evidence="8">
    <location>
        <begin position="208"/>
        <end position="241"/>
    </location>
</feature>
<dbReference type="GO" id="GO:0097363">
    <property type="term" value="F:protein O-acetylglucosaminyltransferase activity"/>
    <property type="evidence" value="ECO:0007669"/>
    <property type="project" value="UniProtKB-EC"/>
</dbReference>
<keyword evidence="7 8" id="KW-0802">TPR repeat</keyword>
<feature type="domain" description="O-GlcNAc transferase C-terminal" evidence="9">
    <location>
        <begin position="681"/>
        <end position="781"/>
    </location>
</feature>
<evidence type="ECO:0000256" key="8">
    <source>
        <dbReference type="PROSITE-ProRule" id="PRU00339"/>
    </source>
</evidence>
<evidence type="ECO:0000256" key="7">
    <source>
        <dbReference type="ARBA" id="ARBA00022803"/>
    </source>
</evidence>
<dbReference type="SUPFAM" id="SSF48452">
    <property type="entry name" value="TPR-like"/>
    <property type="match status" value="2"/>
</dbReference>
<reference evidence="10 11" key="1">
    <citation type="submission" date="2014-07" db="EMBL/GenBank/DDBJ databases">
        <title>Draft genome sequence of Thalassospira profundimaris PR54-5.</title>
        <authorList>
            <person name="Lai Q."/>
            <person name="Shao Z."/>
        </authorList>
    </citation>
    <scope>NUCLEOTIDE SEQUENCE [LARGE SCALE GENOMIC DNA]</scope>
    <source>
        <strain evidence="10 11">PR54-5</strain>
    </source>
</reference>
<feature type="repeat" description="TPR" evidence="8">
    <location>
        <begin position="174"/>
        <end position="207"/>
    </location>
</feature>
<dbReference type="Gene3D" id="3.40.50.11380">
    <property type="match status" value="1"/>
</dbReference>
<dbReference type="EC" id="2.4.1.255" evidence="3"/>
<organism evidence="10 11">
    <name type="scientific">Thalassospira profundimaris</name>
    <dbReference type="NCBI Taxonomy" id="502049"/>
    <lineage>
        <taxon>Bacteria</taxon>
        <taxon>Pseudomonadati</taxon>
        <taxon>Pseudomonadota</taxon>
        <taxon>Alphaproteobacteria</taxon>
        <taxon>Rhodospirillales</taxon>
        <taxon>Thalassospiraceae</taxon>
        <taxon>Thalassospira</taxon>
    </lineage>
</organism>
<dbReference type="PROSITE" id="PS50005">
    <property type="entry name" value="TPR"/>
    <property type="match status" value="4"/>
</dbReference>
<dbReference type="Pfam" id="PF13181">
    <property type="entry name" value="TPR_8"/>
    <property type="match status" value="1"/>
</dbReference>
<keyword evidence="4" id="KW-0328">Glycosyltransferase</keyword>
<comment type="pathway">
    <text evidence="1">Protein modification; protein glycosylation.</text>
</comment>
<dbReference type="PANTHER" id="PTHR44998:SF1">
    <property type="entry name" value="UDP-N-ACETYLGLUCOSAMINE--PEPTIDE N-ACETYLGLUCOSAMINYLTRANSFERASE 110 KDA SUBUNIT"/>
    <property type="match status" value="1"/>
</dbReference>
<keyword evidence="6" id="KW-0677">Repeat</keyword>
<dbReference type="PANTHER" id="PTHR44998">
    <property type="match status" value="1"/>
</dbReference>